<sequence>MFSVATTDIQVSEQSNKRFFSVCHKKPSVGVLSIIDDKILLIKQYRYLVGKTIWALPPGGIEQDEAPRHLPLFGNCLRKQVI</sequence>
<gene>
    <name evidence="1" type="ORF">KKJ01_06505</name>
</gene>
<dbReference type="GO" id="GO:0003824">
    <property type="term" value="F:catalytic activity"/>
    <property type="evidence" value="ECO:0007669"/>
    <property type="project" value="UniProtKB-ARBA"/>
</dbReference>
<dbReference type="SUPFAM" id="SSF55811">
    <property type="entry name" value="Nudix"/>
    <property type="match status" value="1"/>
</dbReference>
<dbReference type="AlphaFoldDB" id="A0AAJ1J819"/>
<comment type="caution">
    <text evidence="1">The sequence shown here is derived from an EMBL/GenBank/DDBJ whole genome shotgun (WGS) entry which is preliminary data.</text>
</comment>
<reference evidence="1" key="2">
    <citation type="journal article" date="2022" name="J. Evol. Biol.">
        <title>Pre- and post-association barriers to host switching in sympatric mutualists.</title>
        <authorList>
            <person name="Dinges Z.M."/>
            <person name="Phillips R.K."/>
            <person name="Lively C.M."/>
            <person name="Bashey F."/>
        </authorList>
    </citation>
    <scope>NUCLEOTIDE SEQUENCE</scope>
    <source>
        <strain evidence="1">MC_266_E_2016</strain>
    </source>
</reference>
<dbReference type="Proteomes" id="UP001222434">
    <property type="component" value="Unassembled WGS sequence"/>
</dbReference>
<name>A0AAJ1J819_XENBV</name>
<reference evidence="1" key="1">
    <citation type="submission" date="2021-08" db="EMBL/GenBank/DDBJ databases">
        <authorList>
            <person name="Papudeshi B."/>
            <person name="Bashey-Visser F."/>
        </authorList>
    </citation>
    <scope>NUCLEOTIDE SEQUENCE</scope>
    <source>
        <strain evidence="1">MC_266_E_2016</strain>
    </source>
</reference>
<dbReference type="Gene3D" id="3.90.79.10">
    <property type="entry name" value="Nucleoside Triphosphate Pyrophosphohydrolase"/>
    <property type="match status" value="1"/>
</dbReference>
<evidence type="ECO:0000313" key="2">
    <source>
        <dbReference type="Proteomes" id="UP001222434"/>
    </source>
</evidence>
<proteinExistence type="predicted"/>
<organism evidence="1 2">
    <name type="scientific">Xenorhabdus bovienii</name>
    <name type="common">Xenorhabdus nematophila subsp. bovienii</name>
    <dbReference type="NCBI Taxonomy" id="40576"/>
    <lineage>
        <taxon>Bacteria</taxon>
        <taxon>Pseudomonadati</taxon>
        <taxon>Pseudomonadota</taxon>
        <taxon>Gammaproteobacteria</taxon>
        <taxon>Enterobacterales</taxon>
        <taxon>Morganellaceae</taxon>
        <taxon>Xenorhabdus</taxon>
    </lineage>
</organism>
<accession>A0AAJ1J819</accession>
<protein>
    <submittedName>
        <fullName evidence="1">NUDIX domain-containing protein</fullName>
    </submittedName>
</protein>
<dbReference type="EMBL" id="JAILSO010000016">
    <property type="protein sequence ID" value="MDE1477901.1"/>
    <property type="molecule type" value="Genomic_DNA"/>
</dbReference>
<evidence type="ECO:0000313" key="1">
    <source>
        <dbReference type="EMBL" id="MDE1477901.1"/>
    </source>
</evidence>
<dbReference type="InterPro" id="IPR015797">
    <property type="entry name" value="NUDIX_hydrolase-like_dom_sf"/>
</dbReference>
<dbReference type="RefSeq" id="WP_274712069.1">
    <property type="nucleotide sequence ID" value="NZ_JAILSO010000016.1"/>
</dbReference>